<dbReference type="Proteomes" id="UP001235849">
    <property type="component" value="Unassembled WGS sequence"/>
</dbReference>
<dbReference type="InterPro" id="IPR029063">
    <property type="entry name" value="SAM-dependent_MTases_sf"/>
</dbReference>
<keyword evidence="2" id="KW-0808">Transferase</keyword>
<feature type="domain" description="Methyltransferase" evidence="1">
    <location>
        <begin position="68"/>
        <end position="143"/>
    </location>
</feature>
<sequence>MNNENYTASEAAMVAEPEKITQFYQKAIEKHGDRSLMAARWSSEEKALSLYQGISHLPQHNWQEIQSVLDIGSGQGYFLQFLREQQHFQGKYVGLEFLPEFDRVAKQLYGHDPQAEFVCGEFLSYPFPGQTFDWIFSIGSLSPKKKDQESFDRAFTDKMAQLANRGFSLFLNDIKYIAPSRLEQAPDLAVHNVDRFAADLEQRFPGSQVSIVHYPQKPSQHSFVHVVL</sequence>
<dbReference type="Pfam" id="PF13649">
    <property type="entry name" value="Methyltransf_25"/>
    <property type="match status" value="1"/>
</dbReference>
<dbReference type="GO" id="GO:0008168">
    <property type="term" value="F:methyltransferase activity"/>
    <property type="evidence" value="ECO:0007669"/>
    <property type="project" value="UniProtKB-KW"/>
</dbReference>
<organism evidence="2 3">
    <name type="scientific">Roseofilum capinflatum BLCC-M114</name>
    <dbReference type="NCBI Taxonomy" id="3022440"/>
    <lineage>
        <taxon>Bacteria</taxon>
        <taxon>Bacillati</taxon>
        <taxon>Cyanobacteriota</taxon>
        <taxon>Cyanophyceae</taxon>
        <taxon>Desertifilales</taxon>
        <taxon>Desertifilaceae</taxon>
        <taxon>Roseofilum</taxon>
        <taxon>Roseofilum capinflatum</taxon>
    </lineage>
</organism>
<proteinExistence type="predicted"/>
<keyword evidence="2" id="KW-0489">Methyltransferase</keyword>
<dbReference type="RefSeq" id="WP_283768387.1">
    <property type="nucleotide sequence ID" value="NZ_JAQOSO010000096.1"/>
</dbReference>
<name>A0ABT7BA85_9CYAN</name>
<dbReference type="CDD" id="cd02440">
    <property type="entry name" value="AdoMet_MTases"/>
    <property type="match status" value="1"/>
</dbReference>
<comment type="caution">
    <text evidence="2">The sequence shown here is derived from an EMBL/GenBank/DDBJ whole genome shotgun (WGS) entry which is preliminary data.</text>
</comment>
<evidence type="ECO:0000313" key="2">
    <source>
        <dbReference type="EMBL" id="MDJ1176097.1"/>
    </source>
</evidence>
<dbReference type="EMBL" id="JAQOSO010000096">
    <property type="protein sequence ID" value="MDJ1176097.1"/>
    <property type="molecule type" value="Genomic_DNA"/>
</dbReference>
<keyword evidence="3" id="KW-1185">Reference proteome</keyword>
<accession>A0ABT7BA85</accession>
<dbReference type="SUPFAM" id="SSF53335">
    <property type="entry name" value="S-adenosyl-L-methionine-dependent methyltransferases"/>
    <property type="match status" value="1"/>
</dbReference>
<dbReference type="InterPro" id="IPR041698">
    <property type="entry name" value="Methyltransf_25"/>
</dbReference>
<gene>
    <name evidence="2" type="ORF">PMG25_18600</name>
</gene>
<protein>
    <submittedName>
        <fullName evidence="2">Class I SAM-dependent methyltransferase</fullName>
    </submittedName>
</protein>
<evidence type="ECO:0000313" key="3">
    <source>
        <dbReference type="Proteomes" id="UP001235849"/>
    </source>
</evidence>
<dbReference type="Gene3D" id="3.40.50.150">
    <property type="entry name" value="Vaccinia Virus protein VP39"/>
    <property type="match status" value="1"/>
</dbReference>
<reference evidence="2 3" key="1">
    <citation type="submission" date="2023-01" db="EMBL/GenBank/DDBJ databases">
        <title>Novel diversity within Roseofilum (Cyanobacteria; Desertifilaceae) from marine benthic mats with descriptions of four novel species.</title>
        <authorList>
            <person name="Wang Y."/>
            <person name="Berthold D.E."/>
            <person name="Hu J."/>
            <person name="Lefler F.W."/>
            <person name="Laughinghouse H.D. IV."/>
        </authorList>
    </citation>
    <scope>NUCLEOTIDE SEQUENCE [LARGE SCALE GENOMIC DNA]</scope>
    <source>
        <strain evidence="2 3">BLCC-M114</strain>
    </source>
</reference>
<dbReference type="GO" id="GO:0032259">
    <property type="term" value="P:methylation"/>
    <property type="evidence" value="ECO:0007669"/>
    <property type="project" value="UniProtKB-KW"/>
</dbReference>
<evidence type="ECO:0000259" key="1">
    <source>
        <dbReference type="Pfam" id="PF13649"/>
    </source>
</evidence>